<gene>
    <name evidence="2" type="ORF">D7Y33_09850</name>
</gene>
<dbReference type="OrthoDB" id="6058005at2"/>
<dbReference type="RefSeq" id="WP_080355015.1">
    <property type="nucleotide sequence ID" value="NZ_CP154630.1"/>
</dbReference>
<comment type="caution">
    <text evidence="2">The sequence shown here is derived from an EMBL/GenBank/DDBJ whole genome shotgun (WGS) entry which is preliminary data.</text>
</comment>
<proteinExistence type="predicted"/>
<evidence type="ECO:0000313" key="2">
    <source>
        <dbReference type="EMBL" id="MBA0311306.1"/>
    </source>
</evidence>
<dbReference type="Pfam" id="PF06527">
    <property type="entry name" value="TniQ"/>
    <property type="match status" value="1"/>
</dbReference>
<sequence>MNAYFHVAPIALGTLEVECLSSLLHRISYAHGVSRFQFISHLQSRWWTETGNHLPRCEELRWDGYSPKVSIALTALNYAFGYDLEGTTLVALQGICAGNCIGSIKHERCWCPACLRGDREVGRPPYDRLLWRIQGVERCSLHKLRLRRNCPHCGSGQTKDSSKVELDQCSTCGQSLSNLTSIGDYAPRPPFGEEQTEQLILRLGEVRGAASGSLQVFLSNVSSPTKDWGKHLGDIFHTRHCPILPQLTSLIAVATHFGVDIVQLITSPASAAAQSGLEIGNASPRKVRRPSSHLRANRTAWFRKELETALAAGPPYPSTAQFCRSRDYSATAARNSFPWLTGQLSALHRECSRANLERQILAAAKAIRSLPQGTKRLPAKVRARLIAEQSGAPMHVVRRILSADR</sequence>
<organism evidence="2 3">
    <name type="scientific">Stenotrophomonas maltophilia</name>
    <name type="common">Pseudomonas maltophilia</name>
    <name type="synonym">Xanthomonas maltophilia</name>
    <dbReference type="NCBI Taxonomy" id="40324"/>
    <lineage>
        <taxon>Bacteria</taxon>
        <taxon>Pseudomonadati</taxon>
        <taxon>Pseudomonadota</taxon>
        <taxon>Gammaproteobacteria</taxon>
        <taxon>Lysobacterales</taxon>
        <taxon>Lysobacteraceae</taxon>
        <taxon>Stenotrophomonas</taxon>
        <taxon>Stenotrophomonas maltophilia group</taxon>
    </lineage>
</organism>
<accession>A0A2J0T5D3</accession>
<reference evidence="2" key="2">
    <citation type="journal article" date="2020" name="Front. Microbiol.">
        <title>Genetic Variants of the DSF Quorum Sensing System in Stenotrophomonas maltophilia Influence Virulence and Resistance Phenotypes Among Genotypically Diverse Clinical Isolates.</title>
        <authorList>
            <person name="Yero D."/>
            <person name="Huedo P."/>
            <person name="Conchillo-Sole O."/>
            <person name="Martinez-Servat S."/>
            <person name="Mamat U."/>
            <person name="Coves X."/>
            <person name="Llanas F."/>
            <person name="Roca I."/>
            <person name="Vila J."/>
            <person name="Schaible U.E."/>
            <person name="Daura X."/>
            <person name="Gibert I."/>
        </authorList>
    </citation>
    <scope>NUCLEOTIDE SEQUENCE</scope>
    <source>
        <strain evidence="2">OG156</strain>
    </source>
</reference>
<dbReference type="EMBL" id="RAUE01000015">
    <property type="protein sequence ID" value="MBA0311306.1"/>
    <property type="molecule type" value="Genomic_DNA"/>
</dbReference>
<evidence type="ECO:0000259" key="1">
    <source>
        <dbReference type="Pfam" id="PF06527"/>
    </source>
</evidence>
<dbReference type="InterPro" id="IPR009492">
    <property type="entry name" value="TniQ"/>
</dbReference>
<evidence type="ECO:0000313" key="3">
    <source>
        <dbReference type="Proteomes" id="UP000822271"/>
    </source>
</evidence>
<feature type="domain" description="TniQ" evidence="1">
    <location>
        <begin position="9"/>
        <end position="146"/>
    </location>
</feature>
<protein>
    <recommendedName>
        <fullName evidence="1">TniQ domain-containing protein</fullName>
    </recommendedName>
</protein>
<dbReference type="Proteomes" id="UP000822271">
    <property type="component" value="Unassembled WGS sequence"/>
</dbReference>
<reference evidence="2" key="1">
    <citation type="submission" date="2018-09" db="EMBL/GenBank/DDBJ databases">
        <authorList>
            <person name="Groschel M."/>
            <person name="Kohl T."/>
            <person name="Conchillo-Sole O."/>
            <person name="Mamat U."/>
            <person name="Yero D."/>
            <person name="Niemann S."/>
            <person name="Daura X."/>
            <person name="Gibert I."/>
        </authorList>
    </citation>
    <scope>NUCLEOTIDE SEQUENCE</scope>
    <source>
        <strain evidence="2">OG156</strain>
    </source>
</reference>
<dbReference type="AlphaFoldDB" id="A0A2J0T5D3"/>
<name>A0A2J0T5D3_STEMA</name>